<comment type="similarity">
    <text evidence="9">In the C-terminal section; belongs to the helicase family. RecG subfamily.</text>
</comment>
<feature type="domain" description="Helicase ATP-binding" evidence="10">
    <location>
        <begin position="621"/>
        <end position="782"/>
    </location>
</feature>
<dbReference type="SMART" id="SM00487">
    <property type="entry name" value="DEXDc"/>
    <property type="match status" value="1"/>
</dbReference>
<comment type="caution">
    <text evidence="12">The sequence shown here is derived from an EMBL/GenBank/DDBJ whole genome shotgun (WGS) entry which is preliminary data.</text>
</comment>
<dbReference type="InterPro" id="IPR001650">
    <property type="entry name" value="Helicase_C-like"/>
</dbReference>
<keyword evidence="8 9" id="KW-0234">DNA repair</keyword>
<dbReference type="SMART" id="SM01058">
    <property type="entry name" value="CarD_TRCF"/>
    <property type="match status" value="1"/>
</dbReference>
<name>A0A7V6A5T1_9BACT</name>
<dbReference type="SUPFAM" id="SSF52540">
    <property type="entry name" value="P-loop containing nucleoside triphosphate hydrolases"/>
    <property type="match status" value="4"/>
</dbReference>
<reference evidence="12" key="1">
    <citation type="journal article" date="2020" name="mSystems">
        <title>Genome- and Community-Level Interaction Insights into Carbon Utilization and Element Cycling Functions of Hydrothermarchaeota in Hydrothermal Sediment.</title>
        <authorList>
            <person name="Zhou Z."/>
            <person name="Liu Y."/>
            <person name="Xu W."/>
            <person name="Pan J."/>
            <person name="Luo Z.H."/>
            <person name="Li M."/>
        </authorList>
    </citation>
    <scope>NUCLEOTIDE SEQUENCE [LARGE SCALE GENOMIC DNA]</scope>
    <source>
        <strain evidence="12">SpSt-767</strain>
    </source>
</reference>
<evidence type="ECO:0000256" key="6">
    <source>
        <dbReference type="ARBA" id="ARBA00022840"/>
    </source>
</evidence>
<dbReference type="GO" id="GO:0003678">
    <property type="term" value="F:DNA helicase activity"/>
    <property type="evidence" value="ECO:0007669"/>
    <property type="project" value="TreeGrafter"/>
</dbReference>
<evidence type="ECO:0000256" key="1">
    <source>
        <dbReference type="ARBA" id="ARBA00022490"/>
    </source>
</evidence>
<gene>
    <name evidence="9 12" type="primary">mfd</name>
    <name evidence="12" type="ORF">ENV52_13985</name>
</gene>
<evidence type="ECO:0000256" key="9">
    <source>
        <dbReference type="HAMAP-Rule" id="MF_00969"/>
    </source>
</evidence>
<dbReference type="EMBL" id="DTGR01000214">
    <property type="protein sequence ID" value="HHS30797.1"/>
    <property type="molecule type" value="Genomic_DNA"/>
</dbReference>
<dbReference type="GO" id="GO:0016787">
    <property type="term" value="F:hydrolase activity"/>
    <property type="evidence" value="ECO:0007669"/>
    <property type="project" value="UniProtKB-KW"/>
</dbReference>
<dbReference type="AlphaFoldDB" id="A0A7V6A5T1"/>
<dbReference type="InterPro" id="IPR036101">
    <property type="entry name" value="CarD-like/TRCF_RID_sf"/>
</dbReference>
<dbReference type="NCBIfam" id="TIGR00580">
    <property type="entry name" value="mfd"/>
    <property type="match status" value="1"/>
</dbReference>
<keyword evidence="7 9" id="KW-0238">DNA-binding</keyword>
<dbReference type="GO" id="GO:0000716">
    <property type="term" value="P:transcription-coupled nucleotide-excision repair, DNA damage recognition"/>
    <property type="evidence" value="ECO:0007669"/>
    <property type="project" value="UniProtKB-UniRule"/>
</dbReference>
<dbReference type="InterPro" id="IPR027417">
    <property type="entry name" value="P-loop_NTPase"/>
</dbReference>
<evidence type="ECO:0000256" key="8">
    <source>
        <dbReference type="ARBA" id="ARBA00023204"/>
    </source>
</evidence>
<dbReference type="CDD" id="cd17991">
    <property type="entry name" value="DEXHc_TRCF"/>
    <property type="match status" value="1"/>
</dbReference>
<comment type="function">
    <text evidence="9">Couples transcription and DNA repair by recognizing RNA polymerase (RNAP) stalled at DNA lesions. Mediates ATP-dependent release of RNAP and its truncated transcript from the DNA, and recruitment of nucleotide excision repair machinery to the damaged site.</text>
</comment>
<evidence type="ECO:0000313" key="12">
    <source>
        <dbReference type="EMBL" id="HHS30797.1"/>
    </source>
</evidence>
<dbReference type="Gene3D" id="2.40.10.170">
    <property type="match status" value="1"/>
</dbReference>
<dbReference type="SMART" id="SM00490">
    <property type="entry name" value="HELICc"/>
    <property type="match status" value="1"/>
</dbReference>
<comment type="subcellular location">
    <subcellularLocation>
        <location evidence="9">Cytoplasm</location>
    </subcellularLocation>
</comment>
<comment type="similarity">
    <text evidence="9">In the N-terminal section; belongs to the UvrB family.</text>
</comment>
<dbReference type="EC" id="3.6.4.-" evidence="9"/>
<dbReference type="SUPFAM" id="SSF143517">
    <property type="entry name" value="TRCF domain-like"/>
    <property type="match status" value="1"/>
</dbReference>
<evidence type="ECO:0000256" key="4">
    <source>
        <dbReference type="ARBA" id="ARBA00022801"/>
    </source>
</evidence>
<dbReference type="Pfam" id="PF03461">
    <property type="entry name" value="TRCF"/>
    <property type="match status" value="1"/>
</dbReference>
<dbReference type="InterPro" id="IPR005118">
    <property type="entry name" value="TRCF_C"/>
</dbReference>
<keyword evidence="6 9" id="KW-0067">ATP-binding</keyword>
<organism evidence="12">
    <name type="scientific">Desulfobacca acetoxidans</name>
    <dbReference type="NCBI Taxonomy" id="60893"/>
    <lineage>
        <taxon>Bacteria</taxon>
        <taxon>Pseudomonadati</taxon>
        <taxon>Thermodesulfobacteriota</taxon>
        <taxon>Desulfobaccia</taxon>
        <taxon>Desulfobaccales</taxon>
        <taxon>Desulfobaccaceae</taxon>
        <taxon>Desulfobacca</taxon>
    </lineage>
</organism>
<dbReference type="GO" id="GO:0006355">
    <property type="term" value="P:regulation of DNA-templated transcription"/>
    <property type="evidence" value="ECO:0007669"/>
    <property type="project" value="UniProtKB-UniRule"/>
</dbReference>
<protein>
    <recommendedName>
        <fullName evidence="9">Transcription-repair-coupling factor</fullName>
        <shortName evidence="9">TRCF</shortName>
        <ecNumber evidence="9">3.6.4.-</ecNumber>
    </recommendedName>
</protein>
<dbReference type="GO" id="GO:0005737">
    <property type="term" value="C:cytoplasm"/>
    <property type="evidence" value="ECO:0007669"/>
    <property type="project" value="UniProtKB-SubCell"/>
</dbReference>
<evidence type="ECO:0000256" key="5">
    <source>
        <dbReference type="ARBA" id="ARBA00022806"/>
    </source>
</evidence>
<dbReference type="Gene3D" id="3.40.50.300">
    <property type="entry name" value="P-loop containing nucleotide triphosphate hydrolases"/>
    <property type="match status" value="2"/>
</dbReference>
<dbReference type="PROSITE" id="PS51192">
    <property type="entry name" value="HELICASE_ATP_BIND_1"/>
    <property type="match status" value="1"/>
</dbReference>
<dbReference type="InterPro" id="IPR047112">
    <property type="entry name" value="RecG/Mfd"/>
</dbReference>
<dbReference type="Gene3D" id="3.30.2060.10">
    <property type="entry name" value="Penicillin-binding protein 1b domain"/>
    <property type="match status" value="1"/>
</dbReference>
<keyword evidence="1 9" id="KW-0963">Cytoplasm</keyword>
<keyword evidence="5" id="KW-0347">Helicase</keyword>
<dbReference type="PANTHER" id="PTHR47964">
    <property type="entry name" value="ATP-DEPENDENT DNA HELICASE HOMOLOG RECG, CHLOROPLASTIC"/>
    <property type="match status" value="1"/>
</dbReference>
<dbReference type="GO" id="GO:0005524">
    <property type="term" value="F:ATP binding"/>
    <property type="evidence" value="ECO:0007669"/>
    <property type="project" value="UniProtKB-UniRule"/>
</dbReference>
<sequence>MDEISPLGVRWQEVAAALGRGDREVHLFGLTKVAAAYLLSRLYHTLRRPLLLITPDGEAAEVFLKDLAFFGGGFPDPQGPWSLLRAFPAHEILSFHPLGLDAGVSAARLAAAYVARTSREPMFLVAPAVALREKLPPVNRLREAWTYLVAGEEVPRQEFLHKLQQGGYERRPLVEERGEFSVRGGIIDLFPPLYEQPLRLEFWGDTLDSLRFFDPATQRSQGSLEDLVLLPANEVILDEAARELALEGRSKRRDPHFWQHVQEGIHFSGIERHLAEFYPDPQTLWDYLPPETLVVEWDPLNREQALEKLTSDAANEPPGWLDETSWEDRLAPFATVSCHVLPLGGSEGPGRYVIQTGNNEGLAQELAAAGGEDGRLVPALAQRLTDWQDQGFHVVLVSMNRHRAQRLAQLLAGEGLSLEVNPQPDWGAYRLVEITTGEVSGGFRLPAAGLIVLTEDEALGYRHEGRRRKESRQPQFFTSLEDLQEGDFVVHVDHGIGVYRGLVKLEAGAGVNDFLELEYQNGDQLFIPVDRLHLVQKYLGVEGVAPRMDKLGGKAWERTKGRVKKAVEKIARELVDLYAARRVLPGHGFSPPDPAFREFEATFPFEETRDQEKAIQDVLEDMMADKPMDRLICGDVGYGKTEVALRAAFKAAMDGYQVGFLVPTTVLAEQHYDTFSARLAPYPLEVRVLSRFKSPAEQKRIVSELAQGKVDIIIGTHRLLSKDLVFRNLGLLIIDEEQRFGVKQKEKLKDWRRTVDVLTLTATPIPRTLQLSLTGLRELSIINTPPENRQAIRTYLCRPEKAVIQAAIRRELGRRGQVFFVHNRVRNLGTWARYVQEMVPEARVAMAHGQMPERELERVMVRFWRGEVDVLVCTAIIEAGLDIPAANTIIITRAHTMGLSQLYQLRGRVGRSQAQAYAYLLVPEEAALPSEAQKRLKALMEFTELGSGFKIALHDLQIRGAGNLLGQAQSGHLTDVGYELYLQLLEEAIRGFKGEKPEELAPEPEIRLPVAAYLPEDYVPDIQQRLALYRRLSGRLSPEMIDELEGELQDRFGPIPREGQELLRVVRAKDRLRLLGIKRLEMQNGFAVIQFADPERLDLDRLFALLKKQPRKFRLTPDHTLRLRLAKEESSWTNLENCLKEVETFVKGV</sequence>
<dbReference type="Gene3D" id="3.40.50.11180">
    <property type="match status" value="1"/>
</dbReference>
<evidence type="ECO:0000259" key="11">
    <source>
        <dbReference type="PROSITE" id="PS51194"/>
    </source>
</evidence>
<dbReference type="InterPro" id="IPR014001">
    <property type="entry name" value="Helicase_ATP-bd"/>
</dbReference>
<dbReference type="PANTHER" id="PTHR47964:SF1">
    <property type="entry name" value="ATP-DEPENDENT DNA HELICASE HOMOLOG RECG, CHLOROPLASTIC"/>
    <property type="match status" value="1"/>
</dbReference>
<dbReference type="Pfam" id="PF02559">
    <property type="entry name" value="CarD_TRCF_RID"/>
    <property type="match status" value="1"/>
</dbReference>
<dbReference type="PROSITE" id="PS51194">
    <property type="entry name" value="HELICASE_CTER"/>
    <property type="match status" value="1"/>
</dbReference>
<dbReference type="SUPFAM" id="SSF141259">
    <property type="entry name" value="CarD-like"/>
    <property type="match status" value="1"/>
</dbReference>
<accession>A0A7V6A5T1</accession>
<dbReference type="Pfam" id="PF00270">
    <property type="entry name" value="DEAD"/>
    <property type="match status" value="1"/>
</dbReference>
<keyword evidence="3 9" id="KW-0227">DNA damage</keyword>
<proteinExistence type="inferred from homology"/>
<feature type="domain" description="Helicase C-terminal" evidence="11">
    <location>
        <begin position="791"/>
        <end position="957"/>
    </location>
</feature>
<dbReference type="GO" id="GO:0003684">
    <property type="term" value="F:damaged DNA binding"/>
    <property type="evidence" value="ECO:0007669"/>
    <property type="project" value="InterPro"/>
</dbReference>
<evidence type="ECO:0000256" key="2">
    <source>
        <dbReference type="ARBA" id="ARBA00022741"/>
    </source>
</evidence>
<dbReference type="InterPro" id="IPR037235">
    <property type="entry name" value="TRCF-like_C_D7"/>
</dbReference>
<dbReference type="InterPro" id="IPR004576">
    <property type="entry name" value="Mfd"/>
</dbReference>
<dbReference type="InterPro" id="IPR003711">
    <property type="entry name" value="CarD-like/TRCF_RID"/>
</dbReference>
<dbReference type="InterPro" id="IPR041471">
    <property type="entry name" value="UvrB_inter"/>
</dbReference>
<dbReference type="Gene3D" id="3.90.1150.50">
    <property type="entry name" value="Transcription-repair-coupling factor, D7 domain"/>
    <property type="match status" value="1"/>
</dbReference>
<evidence type="ECO:0000256" key="7">
    <source>
        <dbReference type="ARBA" id="ARBA00023125"/>
    </source>
</evidence>
<dbReference type="Pfam" id="PF17757">
    <property type="entry name" value="UvrB_inter"/>
    <property type="match status" value="1"/>
</dbReference>
<dbReference type="Pfam" id="PF00271">
    <property type="entry name" value="Helicase_C"/>
    <property type="match status" value="1"/>
</dbReference>
<keyword evidence="2 9" id="KW-0547">Nucleotide-binding</keyword>
<evidence type="ECO:0000259" key="10">
    <source>
        <dbReference type="PROSITE" id="PS51192"/>
    </source>
</evidence>
<dbReference type="HAMAP" id="MF_00969">
    <property type="entry name" value="TRCF"/>
    <property type="match status" value="1"/>
</dbReference>
<dbReference type="InterPro" id="IPR011545">
    <property type="entry name" value="DEAD/DEAH_box_helicase_dom"/>
</dbReference>
<dbReference type="SMART" id="SM00982">
    <property type="entry name" value="TRCF"/>
    <property type="match status" value="1"/>
</dbReference>
<keyword evidence="4 9" id="KW-0378">Hydrolase</keyword>
<evidence type="ECO:0000256" key="3">
    <source>
        <dbReference type="ARBA" id="ARBA00022763"/>
    </source>
</evidence>